<keyword evidence="5" id="KW-1185">Reference proteome</keyword>
<proteinExistence type="predicted"/>
<dbReference type="Pfam" id="PF13947">
    <property type="entry name" value="GUB_WAK_bind"/>
    <property type="match status" value="1"/>
</dbReference>
<dbReference type="Proteomes" id="UP000306102">
    <property type="component" value="Unassembled WGS sequence"/>
</dbReference>
<evidence type="ECO:0000256" key="1">
    <source>
        <dbReference type="ARBA" id="ARBA00004167"/>
    </source>
</evidence>
<evidence type="ECO:0000313" key="5">
    <source>
        <dbReference type="Proteomes" id="UP000306102"/>
    </source>
</evidence>
<reference evidence="4 5" key="1">
    <citation type="journal article" date="2018" name="Proc. Natl. Acad. Sci. U.S.A.">
        <title>Draft genome sequence of Camellia sinensis var. sinensis provides insights into the evolution of the tea genome and tea quality.</title>
        <authorList>
            <person name="Wei C."/>
            <person name="Yang H."/>
            <person name="Wang S."/>
            <person name="Zhao J."/>
            <person name="Liu C."/>
            <person name="Gao L."/>
            <person name="Xia E."/>
            <person name="Lu Y."/>
            <person name="Tai Y."/>
            <person name="She G."/>
            <person name="Sun J."/>
            <person name="Cao H."/>
            <person name="Tong W."/>
            <person name="Gao Q."/>
            <person name="Li Y."/>
            <person name="Deng W."/>
            <person name="Jiang X."/>
            <person name="Wang W."/>
            <person name="Chen Q."/>
            <person name="Zhang S."/>
            <person name="Li H."/>
            <person name="Wu J."/>
            <person name="Wang P."/>
            <person name="Li P."/>
            <person name="Shi C."/>
            <person name="Zheng F."/>
            <person name="Jian J."/>
            <person name="Huang B."/>
            <person name="Shan D."/>
            <person name="Shi M."/>
            <person name="Fang C."/>
            <person name="Yue Y."/>
            <person name="Li F."/>
            <person name="Li D."/>
            <person name="Wei S."/>
            <person name="Han B."/>
            <person name="Jiang C."/>
            <person name="Yin Y."/>
            <person name="Xia T."/>
            <person name="Zhang Z."/>
            <person name="Bennetzen J.L."/>
            <person name="Zhao S."/>
            <person name="Wan X."/>
        </authorList>
    </citation>
    <scope>NUCLEOTIDE SEQUENCE [LARGE SCALE GENOMIC DNA]</scope>
    <source>
        <strain evidence="5">cv. Shuchazao</strain>
        <tissue evidence="4">Leaf</tissue>
    </source>
</reference>
<sequence length="177" mass="20544">MAEERREEKRKTRAREGGQLTWDLSTPLISFTLLLVIDADKAGGLLQSLKLRLWQKRGGRRREEQEQEPKQEREEFQCANFPNISYPFWGGNRPDYCGHPNFGLDCQGDALRITIQSAYRVLAIDTTTRTLTVVREEFWNNTCPTQFQNTTLDTAHFTYLSDSQNLTLLLWLPENFG</sequence>
<accession>A0A4S4EJE0</accession>
<dbReference type="EMBL" id="SDRB02004302">
    <property type="protein sequence ID" value="THG16105.1"/>
    <property type="molecule type" value="Genomic_DNA"/>
</dbReference>
<protein>
    <recommendedName>
        <fullName evidence="3">Wall-associated receptor kinase galacturonan-binding domain-containing protein</fullName>
    </recommendedName>
</protein>
<dbReference type="AlphaFoldDB" id="A0A4S4EJE0"/>
<dbReference type="InterPro" id="IPR025287">
    <property type="entry name" value="WAK_GUB"/>
</dbReference>
<dbReference type="GO" id="GO:0030247">
    <property type="term" value="F:polysaccharide binding"/>
    <property type="evidence" value="ECO:0007669"/>
    <property type="project" value="InterPro"/>
</dbReference>
<evidence type="ECO:0000313" key="4">
    <source>
        <dbReference type="EMBL" id="THG16105.1"/>
    </source>
</evidence>
<keyword evidence="2" id="KW-0732">Signal</keyword>
<gene>
    <name evidence="4" type="ORF">TEA_018931</name>
</gene>
<evidence type="ECO:0000256" key="2">
    <source>
        <dbReference type="ARBA" id="ARBA00022729"/>
    </source>
</evidence>
<organism evidence="4 5">
    <name type="scientific">Camellia sinensis var. sinensis</name>
    <name type="common">China tea</name>
    <dbReference type="NCBI Taxonomy" id="542762"/>
    <lineage>
        <taxon>Eukaryota</taxon>
        <taxon>Viridiplantae</taxon>
        <taxon>Streptophyta</taxon>
        <taxon>Embryophyta</taxon>
        <taxon>Tracheophyta</taxon>
        <taxon>Spermatophyta</taxon>
        <taxon>Magnoliopsida</taxon>
        <taxon>eudicotyledons</taxon>
        <taxon>Gunneridae</taxon>
        <taxon>Pentapetalae</taxon>
        <taxon>asterids</taxon>
        <taxon>Ericales</taxon>
        <taxon>Theaceae</taxon>
        <taxon>Camellia</taxon>
    </lineage>
</organism>
<name>A0A4S4EJE0_CAMSN</name>
<comment type="subcellular location">
    <subcellularLocation>
        <location evidence="1">Membrane</location>
        <topology evidence="1">Single-pass membrane protein</topology>
    </subcellularLocation>
</comment>
<dbReference type="GO" id="GO:0016020">
    <property type="term" value="C:membrane"/>
    <property type="evidence" value="ECO:0007669"/>
    <property type="project" value="UniProtKB-SubCell"/>
</dbReference>
<feature type="domain" description="Wall-associated receptor kinase galacturonan-binding" evidence="3">
    <location>
        <begin position="77"/>
        <end position="135"/>
    </location>
</feature>
<dbReference type="PANTHER" id="PTHR33138:SF72">
    <property type="entry name" value="WALL-ASSOCIATED RECEPTOR KINASE CARBOXY-TERMINAL PROTEIN"/>
    <property type="match status" value="1"/>
</dbReference>
<dbReference type="STRING" id="542762.A0A4S4EJE0"/>
<evidence type="ECO:0000259" key="3">
    <source>
        <dbReference type="Pfam" id="PF13947"/>
    </source>
</evidence>
<dbReference type="PANTHER" id="PTHR33138">
    <property type="entry name" value="OS01G0690200 PROTEIN"/>
    <property type="match status" value="1"/>
</dbReference>
<comment type="caution">
    <text evidence="4">The sequence shown here is derived from an EMBL/GenBank/DDBJ whole genome shotgun (WGS) entry which is preliminary data.</text>
</comment>